<proteinExistence type="predicted"/>
<evidence type="ECO:0000313" key="4">
    <source>
        <dbReference type="Proteomes" id="UP000502136"/>
    </source>
</evidence>
<feature type="domain" description="Transcobalamin-like C-terminal" evidence="2">
    <location>
        <begin position="210"/>
        <end position="285"/>
    </location>
</feature>
<sequence>MHSFSEWLKRYRKALGALAAVLVVAGTAWLYAGAAGGGEGGPQAEPDSGAVAERRQDGAGEAQRQPDAEGGEAATAPSPSGGSEPPSATPAPSAGGSGGPPPSAESAPPSATPAAGGSGGESAPPVPAGSASPPKPTASPAAKPPAAGAAPSAAPSKTAPPASGAKPGGGSAAASPTAKPPRADTVSLSVTGPEETGAILSGKTVVIEKGDTVLDALQKATRAAKVQMEHSGSGAGAYVSGIGNVYEFDEGPGSGWLYSVNGEFSSKSAGAVKVEPGDVIEWRYTLDYGDDLGAPSASQGGG</sequence>
<dbReference type="AlphaFoldDB" id="A0A6H2H1S6"/>
<dbReference type="RefSeq" id="WP_168909149.1">
    <property type="nucleotide sequence ID" value="NZ_CP051428.1"/>
</dbReference>
<dbReference type="Proteomes" id="UP000502136">
    <property type="component" value="Chromosome"/>
</dbReference>
<accession>A0A6H2H1S6</accession>
<feature type="compositionally biased region" description="Low complexity" evidence="1">
    <location>
        <begin position="104"/>
        <end position="115"/>
    </location>
</feature>
<dbReference type="Pfam" id="PF14478">
    <property type="entry name" value="DUF4430"/>
    <property type="match status" value="1"/>
</dbReference>
<protein>
    <submittedName>
        <fullName evidence="3">DUF4430 domain-containing protein</fullName>
    </submittedName>
</protein>
<feature type="compositionally biased region" description="Low complexity" evidence="1">
    <location>
        <begin position="71"/>
        <end position="94"/>
    </location>
</feature>
<dbReference type="EMBL" id="CP051428">
    <property type="protein sequence ID" value="QJC53612.1"/>
    <property type="molecule type" value="Genomic_DNA"/>
</dbReference>
<name>A0A6H2H1S6_9BACL</name>
<dbReference type="Gene3D" id="2.170.130.30">
    <property type="match status" value="1"/>
</dbReference>
<reference evidence="3 4" key="1">
    <citation type="submission" date="2020-04" db="EMBL/GenBank/DDBJ databases">
        <title>Novel Paenibacillus strain UniB2 isolated from commercial digestive syrup.</title>
        <authorList>
            <person name="Thorat V."/>
            <person name="Kirdat K."/>
            <person name="Tiwarekar B."/>
            <person name="Yadav A."/>
        </authorList>
    </citation>
    <scope>NUCLEOTIDE SEQUENCE [LARGE SCALE GENOMIC DNA]</scope>
    <source>
        <strain evidence="3 4">UniB2</strain>
    </source>
</reference>
<dbReference type="InterPro" id="IPR027954">
    <property type="entry name" value="Transcobalamin-like_C"/>
</dbReference>
<evidence type="ECO:0000259" key="2">
    <source>
        <dbReference type="Pfam" id="PF14478"/>
    </source>
</evidence>
<feature type="region of interest" description="Disordered" evidence="1">
    <location>
        <begin position="37"/>
        <end position="194"/>
    </location>
</feature>
<evidence type="ECO:0000256" key="1">
    <source>
        <dbReference type="SAM" id="MobiDB-lite"/>
    </source>
</evidence>
<gene>
    <name evidence="3" type="ORF">HGI30_20145</name>
</gene>
<dbReference type="KEGG" id="palr:HGI30_20145"/>
<organism evidence="3 4">
    <name type="scientific">Paenibacillus albicereus</name>
    <dbReference type="NCBI Taxonomy" id="2726185"/>
    <lineage>
        <taxon>Bacteria</taxon>
        <taxon>Bacillati</taxon>
        <taxon>Bacillota</taxon>
        <taxon>Bacilli</taxon>
        <taxon>Bacillales</taxon>
        <taxon>Paenibacillaceae</taxon>
        <taxon>Paenibacillus</taxon>
    </lineage>
</organism>
<feature type="compositionally biased region" description="Low complexity" evidence="1">
    <location>
        <begin position="128"/>
        <end position="165"/>
    </location>
</feature>
<evidence type="ECO:0000313" key="3">
    <source>
        <dbReference type="EMBL" id="QJC53612.1"/>
    </source>
</evidence>
<keyword evidence="4" id="KW-1185">Reference proteome</keyword>